<dbReference type="EMBL" id="FNVE01000001">
    <property type="protein sequence ID" value="SEF57494.1"/>
    <property type="molecule type" value="Genomic_DNA"/>
</dbReference>
<keyword evidence="1" id="KW-0812">Transmembrane</keyword>
<comment type="caution">
    <text evidence="2">The sequence shown here is derived from an EMBL/GenBank/DDBJ whole genome shotgun (WGS) entry which is preliminary data.</text>
</comment>
<keyword evidence="3" id="KW-1185">Reference proteome</keyword>
<evidence type="ECO:0000313" key="3">
    <source>
        <dbReference type="Proteomes" id="UP000243518"/>
    </source>
</evidence>
<dbReference type="Proteomes" id="UP000243518">
    <property type="component" value="Unassembled WGS sequence"/>
</dbReference>
<keyword evidence="1" id="KW-0472">Membrane</keyword>
<proteinExistence type="predicted"/>
<protein>
    <submittedName>
        <fullName evidence="2">Uncharacterized protein</fullName>
    </submittedName>
</protein>
<dbReference type="AlphaFoldDB" id="A0AAQ1G4B2"/>
<evidence type="ECO:0000256" key="1">
    <source>
        <dbReference type="SAM" id="Phobius"/>
    </source>
</evidence>
<sequence>MSRHYSELGLSVTPGDRYASAAGSTLYRESCSVNSRLKSLSAAILCGALITQLSACGTIFYPERRGQISGQIDPGVAILNGIGLLIFIIPGLIAFGIDFTTGAIYLPGGKYSVAPETLQQAVDADGRVDTAALQHILKQELGKDLPLAQARQIKADSTTQLAKLQLTGRG</sequence>
<feature type="transmembrane region" description="Helical" evidence="1">
    <location>
        <begin position="74"/>
        <end position="97"/>
    </location>
</feature>
<organism evidence="2 3">
    <name type="scientific">Halopseudomonas aestusnigri</name>
    <dbReference type="NCBI Taxonomy" id="857252"/>
    <lineage>
        <taxon>Bacteria</taxon>
        <taxon>Pseudomonadati</taxon>
        <taxon>Pseudomonadota</taxon>
        <taxon>Gammaproteobacteria</taxon>
        <taxon>Pseudomonadales</taxon>
        <taxon>Pseudomonadaceae</taxon>
        <taxon>Halopseudomonas</taxon>
    </lineage>
</organism>
<reference evidence="2 3" key="1">
    <citation type="submission" date="2016-10" db="EMBL/GenBank/DDBJ databases">
        <authorList>
            <person name="Varghese N."/>
            <person name="Submissions S."/>
        </authorList>
    </citation>
    <scope>NUCLEOTIDE SEQUENCE [LARGE SCALE GENOMIC DNA]</scope>
    <source>
        <strain evidence="2 3">CECT 8317</strain>
    </source>
</reference>
<gene>
    <name evidence="2" type="ORF">SAMN05216586_101408</name>
</gene>
<accession>A0AAQ1G4B2</accession>
<name>A0AAQ1G4B2_9GAMM</name>
<evidence type="ECO:0000313" key="2">
    <source>
        <dbReference type="EMBL" id="SEF57494.1"/>
    </source>
</evidence>
<keyword evidence="1" id="KW-1133">Transmembrane helix</keyword>
<feature type="transmembrane region" description="Helical" evidence="1">
    <location>
        <begin position="42"/>
        <end position="62"/>
    </location>
</feature>